<organism evidence="1">
    <name type="scientific">Neisseria meningitidis alpha522</name>
    <dbReference type="NCBI Taxonomy" id="996307"/>
    <lineage>
        <taxon>Bacteria</taxon>
        <taxon>Pseudomonadati</taxon>
        <taxon>Pseudomonadota</taxon>
        <taxon>Betaproteobacteria</taxon>
        <taxon>Neisseriales</taxon>
        <taxon>Neisseriaceae</taxon>
        <taxon>Neisseria</taxon>
    </lineage>
</organism>
<protein>
    <submittedName>
        <fullName evidence="1">Uncharacterized protein</fullName>
    </submittedName>
</protein>
<reference evidence="1" key="1">
    <citation type="submission" date="2011-03" db="EMBL/GenBank/DDBJ databases">
        <title>Draft genome of Neisseria meningitidis strain alpha522.</title>
        <authorList>
            <person name="Schoen C."/>
            <person name="Blom J."/>
        </authorList>
    </citation>
    <scope>NUCLEOTIDE SEQUENCE</scope>
    <source>
        <strain evidence="1">Alpha522</strain>
    </source>
</reference>
<accession>I4E780</accession>
<proteinExistence type="predicted"/>
<name>I4E780_NEIME</name>
<evidence type="ECO:0000313" key="1">
    <source>
        <dbReference type="EMBL" id="CCA45198.1"/>
    </source>
</evidence>
<dbReference type="AlphaFoldDB" id="I4E780"/>
<gene>
    <name evidence="1" type="ORF">NMALPHA522_1657</name>
</gene>
<sequence length="36" mass="4447">MIFHIIIFLCRQTLFWLPALYQKMPSERRISFQTAF</sequence>
<dbReference type="EMBL" id="FR845715">
    <property type="protein sequence ID" value="CCA45198.1"/>
    <property type="molecule type" value="Genomic_DNA"/>
</dbReference>